<reference evidence="2" key="1">
    <citation type="journal article" date="2021" name="Proc. Natl. Acad. Sci. U.S.A.">
        <title>Three genomes in the algal genus Volvox reveal the fate of a haploid sex-determining region after a transition to homothallism.</title>
        <authorList>
            <person name="Yamamoto K."/>
            <person name="Hamaji T."/>
            <person name="Kawai-Toyooka H."/>
            <person name="Matsuzaki R."/>
            <person name="Takahashi F."/>
            <person name="Nishimura Y."/>
            <person name="Kawachi M."/>
            <person name="Noguchi H."/>
            <person name="Minakuchi Y."/>
            <person name="Umen J.G."/>
            <person name="Toyoda A."/>
            <person name="Nozaki H."/>
        </authorList>
    </citation>
    <scope>NUCLEOTIDE SEQUENCE</scope>
    <source>
        <strain evidence="2">NIES-3786</strain>
    </source>
</reference>
<comment type="caution">
    <text evidence="2">The sequence shown here is derived from an EMBL/GenBank/DDBJ whole genome shotgun (WGS) entry which is preliminary data.</text>
</comment>
<dbReference type="PANTHER" id="PTHR13621">
    <property type="entry name" value="PROLINE-RICH PROTEIN PRCC"/>
    <property type="match status" value="1"/>
</dbReference>
<dbReference type="AlphaFoldDB" id="A0A8J4D008"/>
<name>A0A8J4D008_9CHLO</name>
<feature type="region of interest" description="Disordered" evidence="1">
    <location>
        <begin position="153"/>
        <end position="187"/>
    </location>
</feature>
<evidence type="ECO:0008006" key="4">
    <source>
        <dbReference type="Google" id="ProtNLM"/>
    </source>
</evidence>
<evidence type="ECO:0000256" key="1">
    <source>
        <dbReference type="SAM" id="MobiDB-lite"/>
    </source>
</evidence>
<dbReference type="EMBL" id="BNCP01000074">
    <property type="protein sequence ID" value="GIL92219.1"/>
    <property type="molecule type" value="Genomic_DNA"/>
</dbReference>
<dbReference type="InterPro" id="IPR018800">
    <property type="entry name" value="PRCC"/>
</dbReference>
<evidence type="ECO:0000313" key="3">
    <source>
        <dbReference type="Proteomes" id="UP000747110"/>
    </source>
</evidence>
<feature type="compositionally biased region" description="Polar residues" evidence="1">
    <location>
        <begin position="34"/>
        <end position="47"/>
    </location>
</feature>
<feature type="region of interest" description="Disordered" evidence="1">
    <location>
        <begin position="393"/>
        <end position="413"/>
    </location>
</feature>
<dbReference type="GO" id="GO:0005634">
    <property type="term" value="C:nucleus"/>
    <property type="evidence" value="ECO:0007669"/>
    <property type="project" value="TreeGrafter"/>
</dbReference>
<dbReference type="OrthoDB" id="206969at2759"/>
<feature type="compositionally biased region" description="Basic and acidic residues" evidence="1">
    <location>
        <begin position="49"/>
        <end position="66"/>
    </location>
</feature>
<protein>
    <recommendedName>
        <fullName evidence="4">Mitotic checkpoint regulator, MAD2B-interacting-domain-containing protein</fullName>
    </recommendedName>
</protein>
<dbReference type="Pfam" id="PF10253">
    <property type="entry name" value="PRCC"/>
    <property type="match status" value="1"/>
</dbReference>
<sequence length="413" mass="43319">MDLLTGYGSDASDSEDGGVALTESVPDAGAKQSIMRTASQPEHQQQYQKHKEARSDPGLSKQDDVPKSVADVSVGLAQLPRPTAVTFLNPSTSGHSIPPPALGTDSRGGVRKIVSMQLPFRKELLAAALDSDDEDEPVAKRVKTTRAKSRLMDFLPPPKYDRGGTARPLGSASSELNPPAGATTTAGAAASIRGNAVGMTDGGCDTAGGSTTTLPADFFSQEAEAVHSNQAYYVAADDFPGRAQRAYTGSADETEPGAPYHDSAYPHPAAYCAHDYGPAAGPSRVAGAASRAGTASAPEDVVAEALRAEQERANKRGGGGAGPVKMVEINARDLTQMDPAAREAANSARDALGPEYALSLRRSAAPFEGSKMARRKHQIGTLLFNARMQELEHMEKRTQGQKSKAETAAKYGW</sequence>
<organism evidence="2 3">
    <name type="scientific">Volvox reticuliferus</name>
    <dbReference type="NCBI Taxonomy" id="1737510"/>
    <lineage>
        <taxon>Eukaryota</taxon>
        <taxon>Viridiplantae</taxon>
        <taxon>Chlorophyta</taxon>
        <taxon>core chlorophytes</taxon>
        <taxon>Chlorophyceae</taxon>
        <taxon>CS clade</taxon>
        <taxon>Chlamydomonadales</taxon>
        <taxon>Volvocaceae</taxon>
        <taxon>Volvox</taxon>
    </lineage>
</organism>
<dbReference type="Proteomes" id="UP000747110">
    <property type="component" value="Unassembled WGS sequence"/>
</dbReference>
<feature type="compositionally biased region" description="Basic and acidic residues" evidence="1">
    <location>
        <begin position="393"/>
        <end position="407"/>
    </location>
</feature>
<gene>
    <name evidence="2" type="ORF">Vretifemale_19780</name>
</gene>
<keyword evidence="3" id="KW-1185">Reference proteome</keyword>
<proteinExistence type="predicted"/>
<accession>A0A8J4D008</accession>
<dbReference type="PANTHER" id="PTHR13621:SF2">
    <property type="entry name" value="PROLINE-RICH PROTEIN PRCC"/>
    <property type="match status" value="1"/>
</dbReference>
<feature type="region of interest" description="Disordered" evidence="1">
    <location>
        <begin position="1"/>
        <end position="75"/>
    </location>
</feature>
<evidence type="ECO:0000313" key="2">
    <source>
        <dbReference type="EMBL" id="GIL92219.1"/>
    </source>
</evidence>